<keyword evidence="2 8" id="KW-0732">Signal</keyword>
<dbReference type="PROSITE" id="PS51257">
    <property type="entry name" value="PROKAR_LIPOPROTEIN"/>
    <property type="match status" value="1"/>
</dbReference>
<comment type="subcellular location">
    <subcellularLocation>
        <location evidence="1">Cell outer membrane</location>
        <topology evidence="1">Lipid-anchor</topology>
    </subcellularLocation>
</comment>
<feature type="chain" id="PRO_5019302060" description="Sugar transporter" evidence="8">
    <location>
        <begin position="20"/>
        <end position="62"/>
    </location>
</feature>
<dbReference type="RefSeq" id="WP_129836019.1">
    <property type="nucleotide sequence ID" value="NZ_CP035704.1"/>
</dbReference>
<evidence type="ECO:0000256" key="6">
    <source>
        <dbReference type="ARBA" id="ARBA00023288"/>
    </source>
</evidence>
<protein>
    <recommendedName>
        <fullName evidence="11">Sugar transporter</fullName>
    </recommendedName>
</protein>
<evidence type="ECO:0000256" key="3">
    <source>
        <dbReference type="ARBA" id="ARBA00023136"/>
    </source>
</evidence>
<feature type="signal peptide" evidence="8">
    <location>
        <begin position="1"/>
        <end position="19"/>
    </location>
</feature>
<proteinExistence type="predicted"/>
<keyword evidence="10" id="KW-1185">Reference proteome</keyword>
<evidence type="ECO:0000313" key="10">
    <source>
        <dbReference type="Proteomes" id="UP000291562"/>
    </source>
</evidence>
<feature type="compositionally biased region" description="Low complexity" evidence="7">
    <location>
        <begin position="29"/>
        <end position="45"/>
    </location>
</feature>
<accession>A0A411HP11</accession>
<evidence type="ECO:0000256" key="1">
    <source>
        <dbReference type="ARBA" id="ARBA00004459"/>
    </source>
</evidence>
<evidence type="ECO:0008006" key="11">
    <source>
        <dbReference type="Google" id="ProtNLM"/>
    </source>
</evidence>
<keyword evidence="6" id="KW-0449">Lipoprotein</keyword>
<dbReference type="EMBL" id="CP035704">
    <property type="protein sequence ID" value="QBB72239.1"/>
    <property type="molecule type" value="Genomic_DNA"/>
</dbReference>
<keyword evidence="5" id="KW-0998">Cell outer membrane</keyword>
<dbReference type="InterPro" id="IPR032831">
    <property type="entry name" value="LptM_cons"/>
</dbReference>
<name>A0A411HP11_9GAMM</name>
<sequence length="62" mass="6210">MSKRLMFAVMTVIAGLALGACGNKGALVKPKPAATTTAPAPSNPATNPPAKPDPAATDKSHR</sequence>
<organism evidence="9 10">
    <name type="scientific">Pseudolysobacter antarcticus</name>
    <dbReference type="NCBI Taxonomy" id="2511995"/>
    <lineage>
        <taxon>Bacteria</taxon>
        <taxon>Pseudomonadati</taxon>
        <taxon>Pseudomonadota</taxon>
        <taxon>Gammaproteobacteria</taxon>
        <taxon>Lysobacterales</taxon>
        <taxon>Rhodanobacteraceae</taxon>
        <taxon>Pseudolysobacter</taxon>
    </lineage>
</organism>
<evidence type="ECO:0000256" key="8">
    <source>
        <dbReference type="SAM" id="SignalP"/>
    </source>
</evidence>
<gene>
    <name evidence="9" type="ORF">ELE36_18735</name>
</gene>
<evidence type="ECO:0000256" key="7">
    <source>
        <dbReference type="SAM" id="MobiDB-lite"/>
    </source>
</evidence>
<dbReference type="AlphaFoldDB" id="A0A411HP11"/>
<feature type="region of interest" description="Disordered" evidence="7">
    <location>
        <begin position="25"/>
        <end position="62"/>
    </location>
</feature>
<evidence type="ECO:0000313" key="9">
    <source>
        <dbReference type="EMBL" id="QBB72239.1"/>
    </source>
</evidence>
<dbReference type="Proteomes" id="UP000291562">
    <property type="component" value="Chromosome"/>
</dbReference>
<keyword evidence="3" id="KW-0472">Membrane</keyword>
<dbReference type="KEGG" id="xbc:ELE36_18735"/>
<evidence type="ECO:0000256" key="2">
    <source>
        <dbReference type="ARBA" id="ARBA00022729"/>
    </source>
</evidence>
<evidence type="ECO:0000256" key="4">
    <source>
        <dbReference type="ARBA" id="ARBA00023139"/>
    </source>
</evidence>
<reference evidence="9 10" key="1">
    <citation type="submission" date="2019-01" db="EMBL/GenBank/DDBJ databases">
        <title>Pseudolysobacter antarctica gen. nov., sp. nov., isolated from Fildes Peninsula, Antarctica.</title>
        <authorList>
            <person name="Wei Z."/>
            <person name="Peng F."/>
        </authorList>
    </citation>
    <scope>NUCLEOTIDE SEQUENCE [LARGE SCALE GENOMIC DNA]</scope>
    <source>
        <strain evidence="9 10">AQ6-296</strain>
    </source>
</reference>
<evidence type="ECO:0000256" key="5">
    <source>
        <dbReference type="ARBA" id="ARBA00023237"/>
    </source>
</evidence>
<dbReference type="NCBIfam" id="NF047847">
    <property type="entry name" value="SS_mature_LptM"/>
    <property type="match status" value="1"/>
</dbReference>
<keyword evidence="4" id="KW-0564">Palmitate</keyword>